<proteinExistence type="predicted"/>
<organism evidence="2 3">
    <name type="scientific">Actinomadura yumaensis</name>
    <dbReference type="NCBI Taxonomy" id="111807"/>
    <lineage>
        <taxon>Bacteria</taxon>
        <taxon>Bacillati</taxon>
        <taxon>Actinomycetota</taxon>
        <taxon>Actinomycetes</taxon>
        <taxon>Streptosporangiales</taxon>
        <taxon>Thermomonosporaceae</taxon>
        <taxon>Actinomadura</taxon>
    </lineage>
</organism>
<accession>A0ABW2CQT7</accession>
<evidence type="ECO:0008006" key="4">
    <source>
        <dbReference type="Google" id="ProtNLM"/>
    </source>
</evidence>
<dbReference type="Proteomes" id="UP001596380">
    <property type="component" value="Unassembled WGS sequence"/>
</dbReference>
<reference evidence="3" key="1">
    <citation type="journal article" date="2019" name="Int. J. Syst. Evol. Microbiol.">
        <title>The Global Catalogue of Microorganisms (GCM) 10K type strain sequencing project: providing services to taxonomists for standard genome sequencing and annotation.</title>
        <authorList>
            <consortium name="The Broad Institute Genomics Platform"/>
            <consortium name="The Broad Institute Genome Sequencing Center for Infectious Disease"/>
            <person name="Wu L."/>
            <person name="Ma J."/>
        </authorList>
    </citation>
    <scope>NUCLEOTIDE SEQUENCE [LARGE SCALE GENOMIC DNA]</scope>
    <source>
        <strain evidence="3">JCM 3369</strain>
    </source>
</reference>
<protein>
    <recommendedName>
        <fullName evidence="4">DUF11 domain-containing protein</fullName>
    </recommendedName>
</protein>
<sequence length="197" mass="20163">MRPAGIAGGVAVVLAVAVVAAVTVFGDGGPGAGSRPVNAAHAASGLRLDADAAVLPVGTAALVPGGAYEYTFRVRNTGRRPVRSLIARSEQVTGPRAGKGLRVVAISDPSCRAGDRVDCHFPVLRPGDSRTVRVRVRAAAARRAGDELAIRTYLATYAPIARGQVTYDVLGEARTTRDTFGDAPSATPAPRGPRGSA</sequence>
<dbReference type="RefSeq" id="WP_160822041.1">
    <property type="nucleotide sequence ID" value="NZ_JBHSXE010000001.1"/>
</dbReference>
<evidence type="ECO:0000313" key="3">
    <source>
        <dbReference type="Proteomes" id="UP001596380"/>
    </source>
</evidence>
<dbReference type="EMBL" id="JBHSXS010000024">
    <property type="protein sequence ID" value="MFC6884146.1"/>
    <property type="molecule type" value="Genomic_DNA"/>
</dbReference>
<gene>
    <name evidence="2" type="ORF">ACFQKB_30605</name>
</gene>
<name>A0ABW2CQT7_9ACTN</name>
<comment type="caution">
    <text evidence="2">The sequence shown here is derived from an EMBL/GenBank/DDBJ whole genome shotgun (WGS) entry which is preliminary data.</text>
</comment>
<evidence type="ECO:0000313" key="2">
    <source>
        <dbReference type="EMBL" id="MFC6884146.1"/>
    </source>
</evidence>
<feature type="region of interest" description="Disordered" evidence="1">
    <location>
        <begin position="176"/>
        <end position="197"/>
    </location>
</feature>
<evidence type="ECO:0000256" key="1">
    <source>
        <dbReference type="SAM" id="MobiDB-lite"/>
    </source>
</evidence>
<keyword evidence="3" id="KW-1185">Reference proteome</keyword>